<evidence type="ECO:0000256" key="3">
    <source>
        <dbReference type="ARBA" id="ARBA00022729"/>
    </source>
</evidence>
<dbReference type="InterPro" id="IPR012944">
    <property type="entry name" value="SusD_RagB_dom"/>
</dbReference>
<dbReference type="SUPFAM" id="SSF48452">
    <property type="entry name" value="TPR-like"/>
    <property type="match status" value="1"/>
</dbReference>
<dbReference type="CDD" id="cd08977">
    <property type="entry name" value="SusD"/>
    <property type="match status" value="1"/>
</dbReference>
<evidence type="ECO:0000256" key="4">
    <source>
        <dbReference type="ARBA" id="ARBA00023136"/>
    </source>
</evidence>
<evidence type="ECO:0000259" key="7">
    <source>
        <dbReference type="Pfam" id="PF07980"/>
    </source>
</evidence>
<reference evidence="9 10" key="1">
    <citation type="submission" date="2016-10" db="EMBL/GenBank/DDBJ databases">
        <authorList>
            <person name="de Groot N.N."/>
        </authorList>
    </citation>
    <scope>NUCLEOTIDE SEQUENCE [LARGE SCALE GENOMIC DNA]</scope>
    <source>
        <strain evidence="9 10">CGMCC 1.10076</strain>
    </source>
</reference>
<dbReference type="Gene3D" id="1.25.40.390">
    <property type="match status" value="1"/>
</dbReference>
<organism evidence="9 10">
    <name type="scientific">Flavobacterium noncentrifugens</name>
    <dbReference type="NCBI Taxonomy" id="1128970"/>
    <lineage>
        <taxon>Bacteria</taxon>
        <taxon>Pseudomonadati</taxon>
        <taxon>Bacteroidota</taxon>
        <taxon>Flavobacteriia</taxon>
        <taxon>Flavobacteriales</taxon>
        <taxon>Flavobacteriaceae</taxon>
        <taxon>Flavobacterium</taxon>
    </lineage>
</organism>
<evidence type="ECO:0000256" key="6">
    <source>
        <dbReference type="SAM" id="SignalP"/>
    </source>
</evidence>
<dbReference type="AlphaFoldDB" id="A0A1G8Y9T3"/>
<dbReference type="GO" id="GO:0009279">
    <property type="term" value="C:cell outer membrane"/>
    <property type="evidence" value="ECO:0007669"/>
    <property type="project" value="UniProtKB-SubCell"/>
</dbReference>
<evidence type="ECO:0000256" key="2">
    <source>
        <dbReference type="ARBA" id="ARBA00006275"/>
    </source>
</evidence>
<dbReference type="InterPro" id="IPR011990">
    <property type="entry name" value="TPR-like_helical_dom_sf"/>
</dbReference>
<keyword evidence="4" id="KW-0472">Membrane</keyword>
<dbReference type="RefSeq" id="WP_170227558.1">
    <property type="nucleotide sequence ID" value="NZ_BKAI01000006.1"/>
</dbReference>
<name>A0A1G8Y9T3_9FLAO</name>
<feature type="chain" id="PRO_5011649710" evidence="6">
    <location>
        <begin position="22"/>
        <end position="449"/>
    </location>
</feature>
<feature type="domain" description="RagB/SusD" evidence="7">
    <location>
        <begin position="304"/>
        <end position="448"/>
    </location>
</feature>
<sequence length="449" mass="49769">MRNIKYTVLALLLAGFASSCGKDDLELVPISSISEEQFFNNDSDILGAVIAIYDGLQAVPLREFTLTEMRSDNAKSNLGEGEFKQLETFEVQPTNSVVNDYWSANYNVIYRANVVLKNIDVMADQAKKLNYIGEAKFARALSHFNLVRAFGDIPVIDKVIGIGDKSYFAKSPAAAAYALIESDLKEAIENLPLKSATTFGRASKQAAQGILAKVYMTQHRYSDALPLLTALVGDTGYSLSANYRDVFYVEKNNEILFAIPYTADSSTESEDFSYNMTVAGGLNYVTPNFATFMNADPLDTRRLTNINQTTPAQNGKWVNTAAAPRLSGNDWIVLRLADIYLMYTEAVMGTANSTTDAQAIFYYDKVRNRAFVAPVTSTEITKTQLLNQRRAELAYENQRLYDLIRFGQAETVLSAYSVTFQAPKDLLLPIPQTQINVSSGILVQNPLYN</sequence>
<dbReference type="Pfam" id="PF07980">
    <property type="entry name" value="SusD_RagB"/>
    <property type="match status" value="1"/>
</dbReference>
<gene>
    <name evidence="9" type="ORF">SAMN04487935_2248</name>
</gene>
<feature type="signal peptide" evidence="6">
    <location>
        <begin position="1"/>
        <end position="21"/>
    </location>
</feature>
<dbReference type="Pfam" id="PF14322">
    <property type="entry name" value="SusD-like_3"/>
    <property type="match status" value="1"/>
</dbReference>
<dbReference type="STRING" id="1128970.SAMN04487935_2248"/>
<accession>A0A1G8Y9T3</accession>
<dbReference type="EMBL" id="FNEZ01000003">
    <property type="protein sequence ID" value="SDJ99608.1"/>
    <property type="molecule type" value="Genomic_DNA"/>
</dbReference>
<comment type="similarity">
    <text evidence="2">Belongs to the SusD family.</text>
</comment>
<keyword evidence="5" id="KW-0998">Cell outer membrane</keyword>
<dbReference type="InterPro" id="IPR033985">
    <property type="entry name" value="SusD-like_N"/>
</dbReference>
<comment type="subcellular location">
    <subcellularLocation>
        <location evidence="1">Cell outer membrane</location>
    </subcellularLocation>
</comment>
<evidence type="ECO:0000259" key="8">
    <source>
        <dbReference type="Pfam" id="PF14322"/>
    </source>
</evidence>
<evidence type="ECO:0000256" key="5">
    <source>
        <dbReference type="ARBA" id="ARBA00023237"/>
    </source>
</evidence>
<proteinExistence type="inferred from homology"/>
<dbReference type="PROSITE" id="PS51257">
    <property type="entry name" value="PROKAR_LIPOPROTEIN"/>
    <property type="match status" value="1"/>
</dbReference>
<dbReference type="Proteomes" id="UP000199580">
    <property type="component" value="Unassembled WGS sequence"/>
</dbReference>
<protein>
    <submittedName>
        <fullName evidence="9">SusD family protein</fullName>
    </submittedName>
</protein>
<evidence type="ECO:0000256" key="1">
    <source>
        <dbReference type="ARBA" id="ARBA00004442"/>
    </source>
</evidence>
<evidence type="ECO:0000313" key="10">
    <source>
        <dbReference type="Proteomes" id="UP000199580"/>
    </source>
</evidence>
<keyword evidence="3 6" id="KW-0732">Signal</keyword>
<evidence type="ECO:0000313" key="9">
    <source>
        <dbReference type="EMBL" id="SDJ99608.1"/>
    </source>
</evidence>
<feature type="domain" description="SusD-like N-terminal" evidence="8">
    <location>
        <begin position="52"/>
        <end position="216"/>
    </location>
</feature>
<keyword evidence="10" id="KW-1185">Reference proteome</keyword>